<comment type="caution">
    <text evidence="2">The sequence shown here is derived from an EMBL/GenBank/DDBJ whole genome shotgun (WGS) entry which is preliminary data.</text>
</comment>
<dbReference type="InterPro" id="IPR036397">
    <property type="entry name" value="RNaseH_sf"/>
</dbReference>
<dbReference type="SUPFAM" id="SSF53098">
    <property type="entry name" value="Ribonuclease H-like"/>
    <property type="match status" value="1"/>
</dbReference>
<dbReference type="GO" id="GO:0003887">
    <property type="term" value="F:DNA-directed DNA polymerase activity"/>
    <property type="evidence" value="ECO:0007669"/>
    <property type="project" value="UniProtKB-EC"/>
</dbReference>
<keyword evidence="3" id="KW-1185">Reference proteome</keyword>
<dbReference type="Pfam" id="PF00929">
    <property type="entry name" value="RNase_T"/>
    <property type="match status" value="1"/>
</dbReference>
<keyword evidence="2" id="KW-0808">Transferase</keyword>
<evidence type="ECO:0000313" key="3">
    <source>
        <dbReference type="Proteomes" id="UP000572051"/>
    </source>
</evidence>
<dbReference type="GO" id="GO:0003676">
    <property type="term" value="F:nucleic acid binding"/>
    <property type="evidence" value="ECO:0007669"/>
    <property type="project" value="InterPro"/>
</dbReference>
<dbReference type="GO" id="GO:0004527">
    <property type="term" value="F:exonuclease activity"/>
    <property type="evidence" value="ECO:0007669"/>
    <property type="project" value="UniProtKB-ARBA"/>
</dbReference>
<sequence>MRNRYPGTCTTCSDSVSTGDGVVVKEGGRWRTYCAEHEPRPTPPARGDHLGWHTTPLLGFDSETSDRDPATAFLVSAALVDREGKSRTWLVDPGPREIPADAVAIHGITTERARAEGRPATECLDEIAQALVDQLGAGQGLVVFNAPYDLGVLAAELARHGLPSLTDRLGGAVGPVVDPLVIDRGVDPYRRGKRNLGAMSEFYGVDLTDAHTATADAVAALAVAEEIGARHADVASLGLAELHQRQVEWALGFARGRQEWLDRTKPGHGTVVDGTWP</sequence>
<proteinExistence type="predicted"/>
<organism evidence="2 3">
    <name type="scientific">Nocardiopsis aegyptia</name>
    <dbReference type="NCBI Taxonomy" id="220378"/>
    <lineage>
        <taxon>Bacteria</taxon>
        <taxon>Bacillati</taxon>
        <taxon>Actinomycetota</taxon>
        <taxon>Actinomycetes</taxon>
        <taxon>Streptosporangiales</taxon>
        <taxon>Nocardiopsidaceae</taxon>
        <taxon>Nocardiopsis</taxon>
    </lineage>
</organism>
<dbReference type="InterPro" id="IPR013520">
    <property type="entry name" value="Ribonucl_H"/>
</dbReference>
<dbReference type="InterPro" id="IPR012337">
    <property type="entry name" value="RNaseH-like_sf"/>
</dbReference>
<dbReference type="Gene3D" id="3.30.420.10">
    <property type="entry name" value="Ribonuclease H-like superfamily/Ribonuclease H"/>
    <property type="match status" value="1"/>
</dbReference>
<dbReference type="NCBIfam" id="NF005927">
    <property type="entry name" value="PRK07942.1"/>
    <property type="match status" value="1"/>
</dbReference>
<protein>
    <submittedName>
        <fullName evidence="2">DNA polymerase-3 subunit epsilon</fullName>
        <ecNumber evidence="2">2.7.7.7</ecNumber>
    </submittedName>
</protein>
<dbReference type="AlphaFoldDB" id="A0A7Z0J9U6"/>
<dbReference type="SMART" id="SM00479">
    <property type="entry name" value="EXOIII"/>
    <property type="match status" value="1"/>
</dbReference>
<dbReference type="Proteomes" id="UP000572051">
    <property type="component" value="Unassembled WGS sequence"/>
</dbReference>
<dbReference type="RefSeq" id="WP_179823288.1">
    <property type="nucleotide sequence ID" value="NZ_JACCFS010000001.1"/>
</dbReference>
<dbReference type="EC" id="2.7.7.7" evidence="2"/>
<evidence type="ECO:0000259" key="1">
    <source>
        <dbReference type="SMART" id="SM00479"/>
    </source>
</evidence>
<accession>A0A7Z0J9U6</accession>
<evidence type="ECO:0000313" key="2">
    <source>
        <dbReference type="EMBL" id="NYJ34608.1"/>
    </source>
</evidence>
<dbReference type="CDD" id="cd06127">
    <property type="entry name" value="DEDDh"/>
    <property type="match status" value="1"/>
</dbReference>
<feature type="domain" description="Exonuclease" evidence="1">
    <location>
        <begin position="56"/>
        <end position="233"/>
    </location>
</feature>
<keyword evidence="2" id="KW-0548">Nucleotidyltransferase</keyword>
<name>A0A7Z0J9U6_9ACTN</name>
<reference evidence="2 3" key="1">
    <citation type="submission" date="2020-07" db="EMBL/GenBank/DDBJ databases">
        <title>Sequencing the genomes of 1000 actinobacteria strains.</title>
        <authorList>
            <person name="Klenk H.-P."/>
        </authorList>
    </citation>
    <scope>NUCLEOTIDE SEQUENCE [LARGE SCALE GENOMIC DNA]</scope>
    <source>
        <strain evidence="2 3">DSM 44442</strain>
    </source>
</reference>
<dbReference type="EMBL" id="JACCFS010000001">
    <property type="protein sequence ID" value="NYJ34608.1"/>
    <property type="molecule type" value="Genomic_DNA"/>
</dbReference>
<gene>
    <name evidence="2" type="ORF">HNR10_002489</name>
</gene>